<name>A0AAE0D4Z6_COLKA</name>
<dbReference type="GO" id="GO:0008483">
    <property type="term" value="F:transaminase activity"/>
    <property type="evidence" value="ECO:0007669"/>
    <property type="project" value="InterPro"/>
</dbReference>
<dbReference type="Gene3D" id="3.40.640.10">
    <property type="entry name" value="Type I PLP-dependent aspartate aminotransferase-like (Major domain)"/>
    <property type="match status" value="1"/>
</dbReference>
<evidence type="ECO:0000313" key="4">
    <source>
        <dbReference type="Proteomes" id="UP001281614"/>
    </source>
</evidence>
<gene>
    <name evidence="3" type="ORF">CKAH01_16817</name>
</gene>
<evidence type="ECO:0000256" key="1">
    <source>
        <dbReference type="ARBA" id="ARBA00022898"/>
    </source>
</evidence>
<evidence type="ECO:0000313" key="3">
    <source>
        <dbReference type="EMBL" id="KAK2758855.1"/>
    </source>
</evidence>
<proteinExistence type="inferred from homology"/>
<dbReference type="Proteomes" id="UP001281614">
    <property type="component" value="Unassembled WGS sequence"/>
</dbReference>
<dbReference type="AlphaFoldDB" id="A0AAE0D4Z6"/>
<dbReference type="EMBL" id="VYYT01000188">
    <property type="protein sequence ID" value="KAK2758855.1"/>
    <property type="molecule type" value="Genomic_DNA"/>
</dbReference>
<accession>A0AAE0D4Z6</accession>
<evidence type="ECO:0000256" key="2">
    <source>
        <dbReference type="RuleBase" id="RU003560"/>
    </source>
</evidence>
<reference evidence="3" key="1">
    <citation type="submission" date="2023-02" db="EMBL/GenBank/DDBJ databases">
        <title>Colletotrichum kahawae CIFC_Que2 genome sequencing and assembly.</title>
        <authorList>
            <person name="Baroncelli R."/>
        </authorList>
    </citation>
    <scope>NUCLEOTIDE SEQUENCE</scope>
    <source>
        <strain evidence="3">CIFC_Que2</strain>
    </source>
</reference>
<keyword evidence="1 2" id="KW-0663">Pyridoxal phosphate</keyword>
<comment type="caution">
    <text evidence="3">The sequence shown here is derived from an EMBL/GenBank/DDBJ whole genome shotgun (WGS) entry which is preliminary data.</text>
</comment>
<dbReference type="InterPro" id="IPR015422">
    <property type="entry name" value="PyrdxlP-dep_Trfase_small"/>
</dbReference>
<dbReference type="Gene3D" id="3.90.1150.10">
    <property type="entry name" value="Aspartate Aminotransferase, domain 1"/>
    <property type="match status" value="1"/>
</dbReference>
<dbReference type="InterPro" id="IPR005814">
    <property type="entry name" value="Aminotrans_3"/>
</dbReference>
<dbReference type="SUPFAM" id="SSF53383">
    <property type="entry name" value="PLP-dependent transferases"/>
    <property type="match status" value="1"/>
</dbReference>
<protein>
    <submittedName>
        <fullName evidence="3">Uncharacterized protein</fullName>
    </submittedName>
</protein>
<keyword evidence="4" id="KW-1185">Reference proteome</keyword>
<dbReference type="InterPro" id="IPR015424">
    <property type="entry name" value="PyrdxlP-dep_Trfase"/>
</dbReference>
<organism evidence="3 4">
    <name type="scientific">Colletotrichum kahawae</name>
    <name type="common">Coffee berry disease fungus</name>
    <dbReference type="NCBI Taxonomy" id="34407"/>
    <lineage>
        <taxon>Eukaryota</taxon>
        <taxon>Fungi</taxon>
        <taxon>Dikarya</taxon>
        <taxon>Ascomycota</taxon>
        <taxon>Pezizomycotina</taxon>
        <taxon>Sordariomycetes</taxon>
        <taxon>Hypocreomycetidae</taxon>
        <taxon>Glomerellales</taxon>
        <taxon>Glomerellaceae</taxon>
        <taxon>Colletotrichum</taxon>
        <taxon>Colletotrichum gloeosporioides species complex</taxon>
    </lineage>
</organism>
<dbReference type="GO" id="GO:0030170">
    <property type="term" value="F:pyridoxal phosphate binding"/>
    <property type="evidence" value="ECO:0007669"/>
    <property type="project" value="InterPro"/>
</dbReference>
<dbReference type="Pfam" id="PF00202">
    <property type="entry name" value="Aminotran_3"/>
    <property type="match status" value="1"/>
</dbReference>
<sequence length="541" mass="59640">MPPKTIDKSHWRCSQCGRSGPEVIGKRRFQTGSWHGENLAHERLCQGRDPEDRPLGLPPVCPACRKRLACDGEPTTAVWEGHWKTCQPRYRLSDSFTLRHIRAIFEKHQLPTTNMNADFGNILTRQATLVDDRELSKLARKWEMDPLAAITEAKTSLVQYRTEFSSFFNGAVPLTFHSHVSDVSPQVIGSTVRSLIKTSPVRLSTGFNGFLSEKQVYTCGVAVLAGSYGAGCGPLASTSCVPYHRQVASRPEPEILRLKDIVSVTSACKSLSILKAKGVIGVAVEMVSSSNGRPLKPDEWANLAKACHSLGLYLIVDEAQTAIRCGAPFAHQLPDYADHVPSFVIFGKGLRTSGLATCVNGVTVSHLGYNQLNLGPMLELIDARYSEVINSHVLLQSWSIIRRAASENWPQRAERIGSNLRQVLKDVQQRLGHKKHVRGCAAFIFLNRNEAAELCTEAASAGKSTMRWLPFLDAGLEDYQSVSSLFRASAASLRENLINILSEEPTACVNCGESLKGPEDKQWKQCKTCSKAFCLSYKEEG</sequence>
<dbReference type="InterPro" id="IPR015421">
    <property type="entry name" value="PyrdxlP-dep_Trfase_major"/>
</dbReference>
<comment type="similarity">
    <text evidence="2">Belongs to the class-III pyridoxal-phosphate-dependent aminotransferase family.</text>
</comment>